<dbReference type="PROSITE" id="PS50297">
    <property type="entry name" value="ANK_REP_REGION"/>
    <property type="match status" value="10"/>
</dbReference>
<dbReference type="Pfam" id="PF00023">
    <property type="entry name" value="Ank"/>
    <property type="match status" value="3"/>
</dbReference>
<protein>
    <submittedName>
        <fullName evidence="1">Uncharacterized protein</fullName>
    </submittedName>
</protein>
<dbReference type="SMART" id="SM00248">
    <property type="entry name" value="ANK"/>
    <property type="match status" value="13"/>
</dbReference>
<dbReference type="EMBL" id="UZAL01027285">
    <property type="protein sequence ID" value="VDP31078.1"/>
    <property type="molecule type" value="Genomic_DNA"/>
</dbReference>
<dbReference type="Pfam" id="PF12796">
    <property type="entry name" value="Ank_2"/>
    <property type="match status" value="4"/>
</dbReference>
<evidence type="ECO:0000313" key="2">
    <source>
        <dbReference type="Proteomes" id="UP000269396"/>
    </source>
</evidence>
<gene>
    <name evidence="1" type="ORF">SMTD_LOCUS5918</name>
</gene>
<dbReference type="Gene3D" id="1.25.40.20">
    <property type="entry name" value="Ankyrin repeat-containing domain"/>
    <property type="match status" value="4"/>
</dbReference>
<dbReference type="InterPro" id="IPR002110">
    <property type="entry name" value="Ankyrin_rpt"/>
</dbReference>
<dbReference type="PROSITE" id="PS50088">
    <property type="entry name" value="ANK_REPEAT"/>
    <property type="match status" value="10"/>
</dbReference>
<dbReference type="PRINTS" id="PR01415">
    <property type="entry name" value="ANKYRIN"/>
</dbReference>
<dbReference type="SUPFAM" id="SSF48403">
    <property type="entry name" value="Ankyrin repeat"/>
    <property type="match status" value="2"/>
</dbReference>
<dbReference type="PANTHER" id="PTHR24198:SF165">
    <property type="entry name" value="ANKYRIN REPEAT-CONTAINING PROTEIN-RELATED"/>
    <property type="match status" value="1"/>
</dbReference>
<dbReference type="InterPro" id="IPR036770">
    <property type="entry name" value="Ankyrin_rpt-contain_sf"/>
</dbReference>
<proteinExistence type="predicted"/>
<sequence>MRITGSQTDGLDNGFTPLHIACQKNRIKIVELLLKYNCLIQATTESGLTPLHVACFMGHLNIVVLLLQHGANANAPTVRCETSLHLATRAGQIDVARLLLRNGAQVDVKARGNQTPLHIASRIGNLELVTLLLEYAANVQCSTKDTYTALHLAAKGNHKEICELLLKNGAELEITTKSGFTPLHLAVKHSHLETARFLLLSGADMNAVGRNGLTPLHLATHYGCLPMVELLLEHKASPVSQAKNGFIPLHIAAEKHLVDIGKLLIEATVDTNNKNMKNTNDNGGCGFDGGCLLCYCFFCWHANDVIPTTALFTINSKLLMTSLHVHNGLTAMHLAAQEDSVKAAELLFNAGSELDLKTKAGYTPLHTACHFGQITNVDDLCRNDWRPTRVRLEWCDKLADVEVIPRGQHLMWTTPLTYQGTIDAMKTVQHRGRYYRNILVKVNMVRFLLGKGADVNAITCMGSNALHLAAQQGHSTVIYILLESGANPNMRNKYGWTPAHVARHQHYLNIFEALRQVTTCVESWEHENTDELPMNAELASSMSSGPEYHNSSLSRQQHISANRLGLEHPDMMRDNPITDTEEECSMLHRIFWLFRQCISICIGSSSGSRSYCCMYYTPIFHFNSPYLLLYATVGGIFIDFSTLVEPDFTIMPSSPLFSRAQSEDSIHEGTTAENAHALNWRDGHLNYGTREVGLSETRISRDYAELGMAGAPSLTGFSGLVEWDFTPDNVPIPRRPIASGNMFVLNHDCSQINYEHFDKEQQENKDESFLYPIVRER</sequence>
<organism evidence="1 2">
    <name type="scientific">Schistosoma mattheei</name>
    <dbReference type="NCBI Taxonomy" id="31246"/>
    <lineage>
        <taxon>Eukaryota</taxon>
        <taxon>Metazoa</taxon>
        <taxon>Spiralia</taxon>
        <taxon>Lophotrochozoa</taxon>
        <taxon>Platyhelminthes</taxon>
        <taxon>Trematoda</taxon>
        <taxon>Digenea</taxon>
        <taxon>Strigeidida</taxon>
        <taxon>Schistosomatoidea</taxon>
        <taxon>Schistosomatidae</taxon>
        <taxon>Schistosoma</taxon>
    </lineage>
</organism>
<evidence type="ECO:0000313" key="1">
    <source>
        <dbReference type="EMBL" id="VDP31078.1"/>
    </source>
</evidence>
<accession>A0A183NUY2</accession>
<dbReference type="STRING" id="31246.A0A183NUY2"/>
<keyword evidence="2" id="KW-1185">Reference proteome</keyword>
<dbReference type="Proteomes" id="UP000269396">
    <property type="component" value="Unassembled WGS sequence"/>
</dbReference>
<dbReference type="AlphaFoldDB" id="A0A183NUY2"/>
<dbReference type="PANTHER" id="PTHR24198">
    <property type="entry name" value="ANKYRIN REPEAT AND PROTEIN KINASE DOMAIN-CONTAINING PROTEIN"/>
    <property type="match status" value="1"/>
</dbReference>
<reference evidence="1 2" key="1">
    <citation type="submission" date="2018-11" db="EMBL/GenBank/DDBJ databases">
        <authorList>
            <consortium name="Pathogen Informatics"/>
        </authorList>
    </citation>
    <scope>NUCLEOTIDE SEQUENCE [LARGE SCALE GENOMIC DNA]</scope>
    <source>
        <strain>Denwood</strain>
        <strain evidence="2">Zambia</strain>
    </source>
</reference>
<name>A0A183NUY2_9TREM</name>